<protein>
    <submittedName>
        <fullName evidence="2">Integrase core domain</fullName>
    </submittedName>
</protein>
<name>A0A0T5Z181_9GAMM</name>
<dbReference type="SUPFAM" id="SSF53098">
    <property type="entry name" value="Ribonuclease H-like"/>
    <property type="match status" value="1"/>
</dbReference>
<dbReference type="RefSeq" id="WP_157292831.1">
    <property type="nucleotide sequence ID" value="NZ_KQ557185.1"/>
</dbReference>
<keyword evidence="3" id="KW-1185">Reference proteome</keyword>
<proteinExistence type="predicted"/>
<dbReference type="Gene3D" id="3.30.420.10">
    <property type="entry name" value="Ribonuclease H-like superfamily/Ribonuclease H"/>
    <property type="match status" value="1"/>
</dbReference>
<dbReference type="GO" id="GO:0003676">
    <property type="term" value="F:nucleic acid binding"/>
    <property type="evidence" value="ECO:0007669"/>
    <property type="project" value="InterPro"/>
</dbReference>
<organism evidence="2 3">
    <name type="scientific">endosymbiont of Ridgeia piscesae</name>
    <dbReference type="NCBI Taxonomy" id="54398"/>
    <lineage>
        <taxon>Bacteria</taxon>
        <taxon>Pseudomonadati</taxon>
        <taxon>Pseudomonadota</taxon>
        <taxon>Gammaproteobacteria</taxon>
        <taxon>sulfur-oxidizing symbionts</taxon>
    </lineage>
</organism>
<accession>A0A0T5Z181</accession>
<dbReference type="AlphaFoldDB" id="A0A0T5Z181"/>
<dbReference type="OrthoDB" id="5655881at2"/>
<feature type="non-terminal residue" evidence="2">
    <location>
        <position position="1"/>
    </location>
</feature>
<dbReference type="InterPro" id="IPR012337">
    <property type="entry name" value="RNaseH-like_sf"/>
</dbReference>
<dbReference type="PANTHER" id="PTHR35004:SF7">
    <property type="entry name" value="INTEGRASE PROTEIN"/>
    <property type="match status" value="1"/>
</dbReference>
<dbReference type="GO" id="GO:0015074">
    <property type="term" value="P:DNA integration"/>
    <property type="evidence" value="ECO:0007669"/>
    <property type="project" value="InterPro"/>
</dbReference>
<feature type="domain" description="Integrase catalytic" evidence="1">
    <location>
        <begin position="86"/>
        <end position="262"/>
    </location>
</feature>
<dbReference type="InterPro" id="IPR001584">
    <property type="entry name" value="Integrase_cat-core"/>
</dbReference>
<dbReference type="InterPro" id="IPR036397">
    <property type="entry name" value="RNaseH_sf"/>
</dbReference>
<dbReference type="Proteomes" id="UP000051634">
    <property type="component" value="Unassembled WGS sequence"/>
</dbReference>
<dbReference type="NCBIfam" id="NF033594">
    <property type="entry name" value="transpos_ISNCY_2"/>
    <property type="match status" value="1"/>
</dbReference>
<gene>
    <name evidence="2" type="ORF">Ga0074115_1791</name>
</gene>
<reference evidence="2 3" key="1">
    <citation type="submission" date="2015-11" db="EMBL/GenBank/DDBJ databases">
        <title>The genome of Candidatus Endoriftia persephone in Ridgeia piscesae and population structure of the North Eastern Pacific vestimentiferan symbionts.</title>
        <authorList>
            <person name="Perez M."/>
            <person name="Juniper K.S."/>
        </authorList>
    </citation>
    <scope>NUCLEOTIDE SEQUENCE [LARGE SCALE GENOMIC DNA]</scope>
    <source>
        <strain evidence="2">Ind11</strain>
    </source>
</reference>
<dbReference type="PANTHER" id="PTHR35004">
    <property type="entry name" value="TRANSPOSASE RV3428C-RELATED"/>
    <property type="match status" value="1"/>
</dbReference>
<comment type="caution">
    <text evidence="2">The sequence shown here is derived from an EMBL/GenBank/DDBJ whole genome shotgun (WGS) entry which is preliminary data.</text>
</comment>
<dbReference type="InterPro" id="IPR047797">
    <property type="entry name" value="ISNCY_transpos"/>
</dbReference>
<sequence length="374" mass="43011">VHLQGPLAVVHRGRGKPSKRKHSKVFTDQALKLPQGKYNDFGPTLAAEKLASIDAIKVSNEWLRRLMIKNGLWRAKTKRIVVHQLRNRRPQYGELIQIDGSHHAWFEKRGAKCVALVFVDDATSKLQAVHFCPTEDLRGYFAAMSAYVKSYGCPKEIYTDKHSVFTVNHMRGGENKGQTQFARMLQNLNIKQHLANSPQAKGRVERMNRVLQDRLVKEFRMANISDIDADNAFMPRFIEQFNRKFAKPAVEDTDGHIALSEEQVEALEYIFSIQEKRQVSKALTVQYNNAIYVISQIRAIRTLRKRGVTVYEKLNGNIKIFSDKQELVADLLEYVDNYHKPLSRKELDIELDQHIHMSQQVPNCTESKNQLPSC</sequence>
<evidence type="ECO:0000259" key="1">
    <source>
        <dbReference type="PROSITE" id="PS50994"/>
    </source>
</evidence>
<dbReference type="PROSITE" id="PS50994">
    <property type="entry name" value="INTEGRASE"/>
    <property type="match status" value="1"/>
</dbReference>
<evidence type="ECO:0000313" key="2">
    <source>
        <dbReference type="EMBL" id="KRT56663.1"/>
    </source>
</evidence>
<dbReference type="EMBL" id="LDXT01000018">
    <property type="protein sequence ID" value="KRT56663.1"/>
    <property type="molecule type" value="Genomic_DNA"/>
</dbReference>
<evidence type="ECO:0000313" key="3">
    <source>
        <dbReference type="Proteomes" id="UP000051634"/>
    </source>
</evidence>